<keyword evidence="4 9" id="KW-1133">Transmembrane helix</keyword>
<protein>
    <recommendedName>
        <fullName evidence="10">G-protein coupled receptors family 1 profile domain-containing protein</fullName>
    </recommendedName>
</protein>
<name>A0ABP0FWW0_CLALP</name>
<evidence type="ECO:0000256" key="5">
    <source>
        <dbReference type="ARBA" id="ARBA00023136"/>
    </source>
</evidence>
<evidence type="ECO:0000256" key="6">
    <source>
        <dbReference type="ARBA" id="ARBA00023157"/>
    </source>
</evidence>
<feature type="transmembrane region" description="Helical" evidence="9">
    <location>
        <begin position="1008"/>
        <end position="1031"/>
    </location>
</feature>
<evidence type="ECO:0000256" key="9">
    <source>
        <dbReference type="SAM" id="Phobius"/>
    </source>
</evidence>
<dbReference type="InterPro" id="IPR000276">
    <property type="entry name" value="GPCR_Rhodpsn"/>
</dbReference>
<dbReference type="PROSITE" id="PS50068">
    <property type="entry name" value="LDLRA_2"/>
    <property type="match status" value="12"/>
</dbReference>
<evidence type="ECO:0000256" key="7">
    <source>
        <dbReference type="PROSITE-ProRule" id="PRU00124"/>
    </source>
</evidence>
<dbReference type="Pfam" id="PF00057">
    <property type="entry name" value="Ldl_recept_a"/>
    <property type="match status" value="1"/>
</dbReference>
<feature type="disulfide bond" evidence="7">
    <location>
        <begin position="211"/>
        <end position="229"/>
    </location>
</feature>
<accession>A0ABP0FWW0</accession>
<sequence length="1343" mass="149174">MQLEGDCHYHRPRCGSDEFNCKCGDEGSDHEPECIPWSSVCDAFKDCSNGADEIDCQCPSGRFQCSVCDRGGQEDCRSVFQCVDESLLCDYEEQCVTSRDEYGGQCIEDQGFQCGDGLFITSWWKCDGVNDCIDGTDEKNCSDCLFSHQPYACKCNRNGTEGCETINACFGVSDACDGYDYCEDGSDEQICDTCSSDQLVCTCNQNGNNTCEGRACYDNNLKCNGHADCEDGSDEWNCDCPSSRPVRCECNQKNNYTCQGHGWKCFKETDLCDGYVDCEDQSDEEYCYPCPSTRPLNCACNQEDSTCDDLPCYTESWKCDGFVDCEDHSDEENCDTCSWWAPERCACNQAGNNTCEGIGEHCFHEEYMCDGYHDCADGSDEWNCHICPETRPLNCGCNNADGNNTCEYLSCYQESWKCDGILDCEDHSDELGCEVCTSSRPHRCACNQVTNNTCEEHDPQCFSEDAFCDGFYDCTDGSDELNCNSCPSWKPRTCVCARHDNKSCQNYGLQCYSDEERCDAKSDCDDSSDELNCTCPVNTFKCLCFLEDYPTCGVSQGCLSMQHVNDGKCDCDSCNDEDQVITIHKRKCGSCDLKIFRLKNITACISPWCDVATCFKVPSLKRLDHDRRSHEYICTSFCSNDTDSSHCTVMQCADGTPILGEMDFCNYRKDCEDGSDEITADFGFKCSSVFSPRACALPQVNLFDDKADCYDGSDLCFDESGAFHCFRCLDSKLIIASQQVCDGKLDCYDSSDECLCEGVTATQCVTTEHCNVNTIIGDESAADINSSKPCLGDTCQSFLEAATIDCQTKQAVVVATLCDGRPECKDFSDECQSCPSPPPFCSDICATFYLIGDRYCDGEIDEAWKFLNNSNCPQGFDERQCPKRFDCKAGTKVSVDILQRCDGRLDCDDGSDENDCPHRHKCEVNGGLMSIPEALVLDGQRDCIDGSDEFKPGIFSSRLNLISNKPLEGWFWMASLLIMLGNGHVIISTVKRLRRKHAGLEAKSNHILLLNLSISDFLMGVYLLIILGKGVEYAGSYSEFDYEWRTSSVCSFAGVICMISSETSCFVMLLLTAFRFSSVLWPFNGRVRSPKLWTAAVTFAWLVSILLATLPTFLPHFSRGIVFVSQFATSDTVTEEFLISFACRLSGITNTTMEESGDPLTTAKAFLKNSFSQFAPQGEIGYYGTTSVCLPTFFATRNDRFWIYSVVIITFNLLSFLSVCAGYITIWRKASKTPGQSPRAKKQSETLQRRITLLIVTDMLCWIPVCIMTYVSVGGVDLPPGIEIFTAGVLLPINSLLNPFIYSTFVEKQVKLVLHKLGARPALSTSSPGTEMRDLSQRGSTVN</sequence>
<gene>
    <name evidence="11" type="ORF">CVLEPA_LOCUS14157</name>
</gene>
<dbReference type="Gene3D" id="1.20.1070.10">
    <property type="entry name" value="Rhodopsin 7-helix transmembrane proteins"/>
    <property type="match status" value="1"/>
</dbReference>
<comment type="caution">
    <text evidence="11">The sequence shown here is derived from an EMBL/GenBank/DDBJ whole genome shotgun (WGS) entry which is preliminary data.</text>
</comment>
<dbReference type="InterPro" id="IPR002172">
    <property type="entry name" value="LDrepeatLR_classA_rpt"/>
</dbReference>
<feature type="transmembrane region" description="Helical" evidence="9">
    <location>
        <begin position="1201"/>
        <end position="1226"/>
    </location>
</feature>
<evidence type="ECO:0000259" key="10">
    <source>
        <dbReference type="PROSITE" id="PS50262"/>
    </source>
</evidence>
<feature type="disulfide bond" evidence="7">
    <location>
        <begin position="126"/>
        <end position="141"/>
    </location>
</feature>
<feature type="region of interest" description="Disordered" evidence="8">
    <location>
        <begin position="1323"/>
        <end position="1343"/>
    </location>
</feature>
<dbReference type="Proteomes" id="UP001642483">
    <property type="component" value="Unassembled WGS sequence"/>
</dbReference>
<feature type="disulfide bond" evidence="7">
    <location>
        <begin position="307"/>
        <end position="325"/>
    </location>
</feature>
<keyword evidence="3" id="KW-0677">Repeat</keyword>
<feature type="disulfide bond" evidence="7">
    <location>
        <begin position="369"/>
        <end position="384"/>
    </location>
</feature>
<dbReference type="SUPFAM" id="SSF57424">
    <property type="entry name" value="LDL receptor-like module"/>
    <property type="match status" value="7"/>
</dbReference>
<feature type="transmembrane region" description="Helical" evidence="9">
    <location>
        <begin position="1092"/>
        <end position="1114"/>
    </location>
</feature>
<feature type="disulfide bond" evidence="7">
    <location>
        <begin position="300"/>
        <end position="312"/>
    </location>
</feature>
<dbReference type="InterPro" id="IPR017452">
    <property type="entry name" value="GPCR_Rhodpsn_7TM"/>
</dbReference>
<feature type="transmembrane region" description="Helical" evidence="9">
    <location>
        <begin position="1251"/>
        <end position="1272"/>
    </location>
</feature>
<feature type="disulfide bond" evidence="7">
    <location>
        <begin position="319"/>
        <end position="334"/>
    </location>
</feature>
<dbReference type="CDD" id="cd00112">
    <property type="entry name" value="LDLa"/>
    <property type="match status" value="7"/>
</dbReference>
<feature type="disulfide bond" evidence="7">
    <location>
        <begin position="468"/>
        <end position="483"/>
    </location>
</feature>
<evidence type="ECO:0000256" key="1">
    <source>
        <dbReference type="ARBA" id="ARBA00004167"/>
    </source>
</evidence>
<feature type="transmembrane region" description="Helical" evidence="9">
    <location>
        <begin position="969"/>
        <end position="987"/>
    </location>
</feature>
<keyword evidence="2 9" id="KW-0812">Transmembrane</keyword>
<evidence type="ECO:0000256" key="8">
    <source>
        <dbReference type="SAM" id="MobiDB-lite"/>
    </source>
</evidence>
<dbReference type="InterPro" id="IPR036055">
    <property type="entry name" value="LDL_receptor-like_sf"/>
</dbReference>
<organism evidence="11 12">
    <name type="scientific">Clavelina lepadiformis</name>
    <name type="common">Light-bulb sea squirt</name>
    <name type="synonym">Ascidia lepadiformis</name>
    <dbReference type="NCBI Taxonomy" id="159417"/>
    <lineage>
        <taxon>Eukaryota</taxon>
        <taxon>Metazoa</taxon>
        <taxon>Chordata</taxon>
        <taxon>Tunicata</taxon>
        <taxon>Ascidiacea</taxon>
        <taxon>Aplousobranchia</taxon>
        <taxon>Clavelinidae</taxon>
        <taxon>Clavelina</taxon>
    </lineage>
</organism>
<feature type="disulfide bond" evidence="7">
    <location>
        <begin position="223"/>
        <end position="238"/>
    </location>
</feature>
<feature type="domain" description="G-protein coupled receptors family 1 profile" evidence="10">
    <location>
        <begin position="981"/>
        <end position="1302"/>
    </location>
</feature>
<dbReference type="EMBL" id="CAWYQH010000096">
    <property type="protein sequence ID" value="CAK8683041.1"/>
    <property type="molecule type" value="Genomic_DNA"/>
</dbReference>
<feature type="disulfide bond" evidence="7">
    <location>
        <begin position="406"/>
        <end position="424"/>
    </location>
</feature>
<keyword evidence="12" id="KW-1185">Reference proteome</keyword>
<dbReference type="PANTHER" id="PTHR24270">
    <property type="entry name" value="LOW-DENSITY LIPOPROTEIN RECEPTOR-RELATED"/>
    <property type="match status" value="1"/>
</dbReference>
<feature type="disulfide bond" evidence="7">
    <location>
        <begin position="901"/>
        <end position="916"/>
    </location>
</feature>
<evidence type="ECO:0000256" key="2">
    <source>
        <dbReference type="ARBA" id="ARBA00022692"/>
    </source>
</evidence>
<feature type="disulfide bond" evidence="7">
    <location>
        <begin position="418"/>
        <end position="433"/>
    </location>
</feature>
<feature type="disulfide bond" evidence="7">
    <location>
        <begin position="114"/>
        <end position="132"/>
    </location>
</feature>
<dbReference type="SMART" id="SM00192">
    <property type="entry name" value="LDLa"/>
    <property type="match status" value="15"/>
</dbReference>
<feature type="transmembrane region" description="Helical" evidence="9">
    <location>
        <begin position="1051"/>
        <end position="1071"/>
    </location>
</feature>
<feature type="disulfide bond" evidence="7">
    <location>
        <begin position="176"/>
        <end position="191"/>
    </location>
</feature>
<dbReference type="Gene3D" id="4.10.400.10">
    <property type="entry name" value="Low-density Lipoprotein Receptor"/>
    <property type="match status" value="8"/>
</dbReference>
<feature type="transmembrane region" description="Helical" evidence="9">
    <location>
        <begin position="1284"/>
        <end position="1306"/>
    </location>
</feature>
<comment type="subcellular location">
    <subcellularLocation>
        <location evidence="1">Membrane</location>
        <topology evidence="1">Single-pass membrane protein</topology>
    </subcellularLocation>
</comment>
<reference evidence="11 12" key="1">
    <citation type="submission" date="2024-02" db="EMBL/GenBank/DDBJ databases">
        <authorList>
            <person name="Daric V."/>
            <person name="Darras S."/>
        </authorList>
    </citation>
    <scope>NUCLEOTIDE SEQUENCE [LARGE SCALE GENOMIC DNA]</scope>
</reference>
<feature type="disulfide bond" evidence="7">
    <location>
        <begin position="741"/>
        <end position="756"/>
    </location>
</feature>
<dbReference type="Pfam" id="PF00001">
    <property type="entry name" value="7tm_1"/>
    <property type="match status" value="2"/>
</dbReference>
<feature type="disulfide bond" evidence="7">
    <location>
        <begin position="41"/>
        <end position="56"/>
    </location>
</feature>
<dbReference type="PRINTS" id="PR00261">
    <property type="entry name" value="LDLRECEPTOR"/>
</dbReference>
<evidence type="ECO:0000313" key="11">
    <source>
        <dbReference type="EMBL" id="CAK8683041.1"/>
    </source>
</evidence>
<feature type="disulfide bond" evidence="7">
    <location>
        <begin position="272"/>
        <end position="287"/>
    </location>
</feature>
<comment type="caution">
    <text evidence="7">Lacks conserved residue(s) required for the propagation of feature annotation.</text>
</comment>
<evidence type="ECO:0000256" key="3">
    <source>
        <dbReference type="ARBA" id="ARBA00022737"/>
    </source>
</evidence>
<proteinExistence type="predicted"/>
<evidence type="ECO:0000256" key="4">
    <source>
        <dbReference type="ARBA" id="ARBA00022989"/>
    </source>
</evidence>
<dbReference type="InterPro" id="IPR050685">
    <property type="entry name" value="LDLR"/>
</dbReference>
<dbReference type="SUPFAM" id="SSF81321">
    <property type="entry name" value="Family A G protein-coupled receptor-like"/>
    <property type="match status" value="1"/>
</dbReference>
<evidence type="ECO:0000313" key="12">
    <source>
        <dbReference type="Proteomes" id="UP001642483"/>
    </source>
</evidence>
<feature type="disulfide bond" evidence="7">
    <location>
        <begin position="518"/>
        <end position="533"/>
    </location>
</feature>
<keyword evidence="6 7" id="KW-1015">Disulfide bond</keyword>
<keyword evidence="5 9" id="KW-0472">Membrane</keyword>
<dbReference type="PROSITE" id="PS50262">
    <property type="entry name" value="G_PROTEIN_RECEP_F1_2"/>
    <property type="match status" value="1"/>
</dbReference>